<evidence type="ECO:0000313" key="4">
    <source>
        <dbReference type="Proteomes" id="UP001470230"/>
    </source>
</evidence>
<feature type="transmembrane region" description="Helical" evidence="2">
    <location>
        <begin position="243"/>
        <end position="260"/>
    </location>
</feature>
<comment type="caution">
    <text evidence="3">The sequence shown here is derived from an EMBL/GenBank/DDBJ whole genome shotgun (WGS) entry which is preliminary data.</text>
</comment>
<feature type="transmembrane region" description="Helical" evidence="2">
    <location>
        <begin position="702"/>
        <end position="723"/>
    </location>
</feature>
<feature type="transmembrane region" description="Helical" evidence="2">
    <location>
        <begin position="45"/>
        <end position="68"/>
    </location>
</feature>
<keyword evidence="2" id="KW-1133">Transmembrane helix</keyword>
<feature type="transmembrane region" description="Helical" evidence="2">
    <location>
        <begin position="272"/>
        <end position="290"/>
    </location>
</feature>
<dbReference type="Proteomes" id="UP001470230">
    <property type="component" value="Unassembled WGS sequence"/>
</dbReference>
<feature type="compositionally biased region" description="Basic and acidic residues" evidence="1">
    <location>
        <begin position="991"/>
        <end position="1004"/>
    </location>
</feature>
<feature type="transmembrane region" description="Helical" evidence="2">
    <location>
        <begin position="130"/>
        <end position="153"/>
    </location>
</feature>
<name>A0ABR2JRG8_9EUKA</name>
<accession>A0ABR2JRG8</accession>
<reference evidence="3 4" key="1">
    <citation type="submission" date="2024-04" db="EMBL/GenBank/DDBJ databases">
        <title>Tritrichomonas musculus Genome.</title>
        <authorList>
            <person name="Alves-Ferreira E."/>
            <person name="Grigg M."/>
            <person name="Lorenzi H."/>
            <person name="Galac M."/>
        </authorList>
    </citation>
    <scope>NUCLEOTIDE SEQUENCE [LARGE SCALE GENOMIC DNA]</scope>
    <source>
        <strain evidence="3 4">EAF2021</strain>
    </source>
</reference>
<sequence>MDSPQNNNLGNQLTSTQFRNMHAPQKSSVMHFLEKIHYLVSTHKVINWIVSILYFALFILNSISRIFLTGRRLDSKFFKRDLIFYICGMRPEVLVPEDIVMALTICCISNIAIIIFCLFVFSLRKRYYPLFLNLFIIFWFYIIPIAMFVNTNVFMQGYALVDYISDQQTNQRYGFTSIILISMIVHFLMIFLISICLPAFTETPRDIVHPFISISRFQYVSLIPYYFIFMHISGFFFDFNLTRFTFRIIFAVTILIFHIYMPYYSNRIMNSLLMFTLLVEIICTSVYVSMNDLDSTYNPLNYDSFDDSAFMDKRFMIILLLLPFLLAISFLFFFVLFPFLWKKDRLHQIKNQYISGELYKTMRLFKRLKFANIQHCNMKEILKAAIAIKYPQTNQIIQYLYKNNRYTQSFIDVYFLWTSVNIVDLEINNEISLPMLKMADKYETKIKDLEKEFWTNVYLSNISKLPKIASKLNTIYILRFINIDHSSKICPKLLKSEKVNYNVVRAIKKSRKIPKIKRFFNSFSLVDLFLLIVFIATVIGHSLFLATSKTRWNLVNNCVTFLKFTENFMDYEISLWGYYDENGTISLNINKTNANISLNILKKSFENLQNQRTKESTIKALLERSRNGETFNDQMVNFIQIMEKYFQTEAHFISSYTDDKAIIISDKFVDLIFTFDDLLTQMQDIFDEIVKTKTKYKTLYSFFAPILLLLIFIVFAFVNFIILKKKCRQFYKGFAIIRKTVLKTYETEASKGTYQFRRKHTFSYTSTYPAMTIAIVWAFLNVLIQLVLLEVNDNHDKDNSKLIYNAINGLCSLQSVPLWLVTSILFRNKTFNSISSGTIDLLSQSSQLKEYKHLIPDSVFTLYGDYIYKSNPKILFNEWNDAYVKIESNLKEKSESFDYLKGFFVRRFACFFCCSFIMFVFFLIIQNEINIFMKNESRIGEFILKNFAYNFDPKKREKNKSQLTASETLNSNTSNDLSFIIREEEEQNENEMEKSDKKNKNDKKIKNKKKGEEDDDSQTELKKKRYNSRMKAFNDKKNSNFDDIGDNDEMKLEEIYYEEESQFEDIDNNDNNLISDQNLPLTIDNSQLKENKITKAKYWPFTIESFDQLSMPLNFIVTDRKLKVVFCTKSAHNKVGQTLKQGRLSTFLIKKMKELNKSCKIDEEIVWKMPDTNIQAIPMLKFNNSENKFEVNKLIVLEIEDSTVRIDHYQNEYNNLFRSVYPEFMKEATFPTQISTKQNYRMILIIKLNGFDNDFQSKIELDNDNNNQKKSVQNVLNLNLATIRIRRMISQSLIQKLDEYPFIYRIRETSSEIIITFDQENDKIAWNLFSFGTAIANSVFSDMKLLKSSLINKINVGSNNNSINDLPFSATALLYKAKVQDMFAADEKMGFVDFVGDCIYESEKVLNFCIPFHLNYVSMIPRDPKPKFTTKIKSFTLYCGGNETKYDLYIGV</sequence>
<protein>
    <recommendedName>
        <fullName evidence="5">Piezo non-specific cation channel R-Ras-binding domain-containing protein</fullName>
    </recommendedName>
</protein>
<feature type="transmembrane region" description="Helical" evidence="2">
    <location>
        <begin position="99"/>
        <end position="123"/>
    </location>
</feature>
<gene>
    <name evidence="3" type="ORF">M9Y10_004233</name>
</gene>
<organism evidence="3 4">
    <name type="scientific">Tritrichomonas musculus</name>
    <dbReference type="NCBI Taxonomy" id="1915356"/>
    <lineage>
        <taxon>Eukaryota</taxon>
        <taxon>Metamonada</taxon>
        <taxon>Parabasalia</taxon>
        <taxon>Tritrichomonadida</taxon>
        <taxon>Tritrichomonadidae</taxon>
        <taxon>Tritrichomonas</taxon>
    </lineage>
</organism>
<evidence type="ECO:0000313" key="3">
    <source>
        <dbReference type="EMBL" id="KAK8881497.1"/>
    </source>
</evidence>
<feature type="transmembrane region" description="Helical" evidence="2">
    <location>
        <begin position="173"/>
        <end position="197"/>
    </location>
</feature>
<keyword evidence="2" id="KW-0472">Membrane</keyword>
<feature type="transmembrane region" description="Helical" evidence="2">
    <location>
        <begin position="767"/>
        <end position="788"/>
    </location>
</feature>
<feature type="transmembrane region" description="Helical" evidence="2">
    <location>
        <begin position="803"/>
        <end position="826"/>
    </location>
</feature>
<keyword evidence="4" id="KW-1185">Reference proteome</keyword>
<feature type="region of interest" description="Disordered" evidence="1">
    <location>
        <begin position="984"/>
        <end position="1028"/>
    </location>
</feature>
<keyword evidence="2" id="KW-0812">Transmembrane</keyword>
<evidence type="ECO:0000256" key="1">
    <source>
        <dbReference type="SAM" id="MobiDB-lite"/>
    </source>
</evidence>
<feature type="transmembrane region" description="Helical" evidence="2">
    <location>
        <begin position="217"/>
        <end position="237"/>
    </location>
</feature>
<feature type="transmembrane region" description="Helical" evidence="2">
    <location>
        <begin position="315"/>
        <end position="341"/>
    </location>
</feature>
<evidence type="ECO:0000256" key="2">
    <source>
        <dbReference type="SAM" id="Phobius"/>
    </source>
</evidence>
<proteinExistence type="predicted"/>
<dbReference type="EMBL" id="JAPFFF010000010">
    <property type="protein sequence ID" value="KAK8881497.1"/>
    <property type="molecule type" value="Genomic_DNA"/>
</dbReference>
<evidence type="ECO:0008006" key="5">
    <source>
        <dbReference type="Google" id="ProtNLM"/>
    </source>
</evidence>
<feature type="transmembrane region" description="Helical" evidence="2">
    <location>
        <begin position="519"/>
        <end position="544"/>
    </location>
</feature>
<feature type="transmembrane region" description="Helical" evidence="2">
    <location>
        <begin position="904"/>
        <end position="925"/>
    </location>
</feature>